<reference evidence="3" key="2">
    <citation type="journal article" date="2020" name="Data Brief">
        <title>Transcriptome dataset of Babesia bovis life stages within vertebrate and invertebrate hosts.</title>
        <authorList>
            <person name="Ueti M.W."/>
            <person name="Johnson W.C."/>
            <person name="Kappmeyer L.S."/>
            <person name="Herndon D.R."/>
            <person name="Mousel M.R."/>
            <person name="Reif K.E."/>
            <person name="Taus N.S."/>
            <person name="Ifeonu O.O."/>
            <person name="Silva J.C."/>
            <person name="Suarez C.E."/>
            <person name="Brayton K.A."/>
        </authorList>
    </citation>
    <scope>NUCLEOTIDE SEQUENCE [LARGE SCALE GENOMIC DNA]</scope>
</reference>
<dbReference type="VEuPathDB" id="PiroplasmaDB:BBOV_V000100"/>
<evidence type="ECO:0000256" key="1">
    <source>
        <dbReference type="SAM" id="Phobius"/>
    </source>
</evidence>
<dbReference type="EMBL" id="AAXT01000007">
    <property type="protein sequence ID" value="EDO05065.1"/>
    <property type="molecule type" value="Genomic_DNA"/>
</dbReference>
<evidence type="ECO:0000313" key="2">
    <source>
        <dbReference type="EMBL" id="EDO05065.1"/>
    </source>
</evidence>
<keyword evidence="1" id="KW-0812">Transmembrane</keyword>
<feature type="transmembrane region" description="Helical" evidence="1">
    <location>
        <begin position="169"/>
        <end position="186"/>
    </location>
</feature>
<gene>
    <name evidence="2" type="ORF">BBOV_V000100</name>
</gene>
<keyword evidence="1" id="KW-0472">Membrane</keyword>
<evidence type="ECO:0000313" key="3">
    <source>
        <dbReference type="Proteomes" id="UP000002173"/>
    </source>
</evidence>
<dbReference type="InParanoid" id="A7AXE2"/>
<name>A7AXE2_BABBO</name>
<dbReference type="Proteomes" id="UP000002173">
    <property type="component" value="Unassembled WGS sequence"/>
</dbReference>
<keyword evidence="1" id="KW-1133">Transmembrane helix</keyword>
<reference evidence="2 3" key="1">
    <citation type="journal article" date="2007" name="PLoS Pathog.">
        <title>Genome sequence of Babesia bovis and comparative analysis of apicomplexan hemoprotozoa.</title>
        <authorList>
            <person name="Brayton K.A."/>
            <person name="Lau A.O.T."/>
            <person name="Herndon D.R."/>
            <person name="Hannick L."/>
            <person name="Kappmeyer L.S."/>
            <person name="Berens S.J."/>
            <person name="Bidwell S.L."/>
            <person name="Brown W.C."/>
            <person name="Crabtree J."/>
            <person name="Fadrosh D."/>
            <person name="Feldblum T."/>
            <person name="Forberger H.A."/>
            <person name="Haas B.J."/>
            <person name="Howell J.M."/>
            <person name="Khouri H."/>
            <person name="Koo H."/>
            <person name="Mann D.J."/>
            <person name="Norimine J."/>
            <person name="Paulsen I.T."/>
            <person name="Radune D."/>
            <person name="Ren Q."/>
            <person name="Smith R.K. Jr."/>
            <person name="Suarez C.E."/>
            <person name="White O."/>
            <person name="Wortman J.R."/>
            <person name="Knowles D.P. Jr."/>
            <person name="McElwain T.F."/>
            <person name="Nene V.M."/>
        </authorList>
    </citation>
    <scope>NUCLEOTIDE SEQUENCE [LARGE SCALE GENOMIC DNA]</scope>
    <source>
        <strain evidence="2">T2Bo</strain>
    </source>
</reference>
<organism evidence="2 3">
    <name type="scientific">Babesia bovis</name>
    <dbReference type="NCBI Taxonomy" id="5865"/>
    <lineage>
        <taxon>Eukaryota</taxon>
        <taxon>Sar</taxon>
        <taxon>Alveolata</taxon>
        <taxon>Apicomplexa</taxon>
        <taxon>Aconoidasida</taxon>
        <taxon>Piroplasmida</taxon>
        <taxon>Babesiidae</taxon>
        <taxon>Babesia</taxon>
    </lineage>
</organism>
<reference evidence="3" key="3">
    <citation type="journal article" date="2021" name="Int. J. Parasitol.">
        <title>Comparative analysis of gene expression between Babesia bovis blood stages and kinetes allowed by improved genome annotation.</title>
        <authorList>
            <person name="Ueti M.W."/>
            <person name="Johnson W.C."/>
            <person name="Kappmeyer L.S."/>
            <person name="Herndon D.R."/>
            <person name="Mousel M.R."/>
            <person name="Reif K.E."/>
            <person name="Taus N.S."/>
            <person name="Ifeonu O.O."/>
            <person name="Silva J.C."/>
            <person name="Suarez C.E."/>
            <person name="Brayton K.A."/>
        </authorList>
    </citation>
    <scope>NUCLEOTIDE SEQUENCE [LARGE SCALE GENOMIC DNA]</scope>
</reference>
<dbReference type="OMA" id="SKIAICN"/>
<dbReference type="STRING" id="5865.A7AXE2"/>
<dbReference type="AlphaFoldDB" id="A7AXE2"/>
<dbReference type="SUPFAM" id="SSF64484">
    <property type="entry name" value="beta and beta-prime subunits of DNA dependent RNA-polymerase"/>
    <property type="match status" value="1"/>
</dbReference>
<feature type="transmembrane region" description="Helical" evidence="1">
    <location>
        <begin position="192"/>
        <end position="209"/>
    </location>
</feature>
<sequence length="321" mass="38038">MKLTQYSNEQNYSLEKNIKLKQKTKTNTNNKLNSVYSYFIHPYLISRKNKPKSNIIKTKETNLNKIDKLFEGRYPETKETMDLYKYLSILKYTLNTYTNVTLYNVDVLNIEKSVNNLCYSSDSKFKKGLIAFPLSLYDVSNVNNYIYYIQKYTYINNNKNNYRSSFISLFYYFIGLFLAIFSLYSYNNIKILYSNLIIIVSKLSSFIIFNKIHKIELKYTKIESIKFISIINNSFLLASTTKLIKYNPYLTGLTRYTMYTSCILSKLSFRETLRTLKSVITHNKVDWCVDIKSNLITSNFIPVGSGWYRYFQNKTHNDFKF</sequence>
<comment type="caution">
    <text evidence="2">The sequence shown here is derived from an EMBL/GenBank/DDBJ whole genome shotgun (WGS) entry which is preliminary data.</text>
</comment>
<dbReference type="Gene3D" id="1.10.150.390">
    <property type="match status" value="1"/>
</dbReference>
<keyword evidence="3" id="KW-1185">Reference proteome</keyword>
<proteinExistence type="predicted"/>
<protein>
    <submittedName>
        <fullName evidence="2">Uncharacterized protein</fullName>
    </submittedName>
</protein>
<accession>A7AXE2</accession>